<evidence type="ECO:0000313" key="4">
    <source>
        <dbReference type="Proteomes" id="UP001500967"/>
    </source>
</evidence>
<evidence type="ECO:0000259" key="2">
    <source>
        <dbReference type="Pfam" id="PF04149"/>
    </source>
</evidence>
<proteinExistence type="predicted"/>
<dbReference type="Pfam" id="PF04149">
    <property type="entry name" value="DUF397"/>
    <property type="match status" value="1"/>
</dbReference>
<dbReference type="InterPro" id="IPR007278">
    <property type="entry name" value="DUF397"/>
</dbReference>
<sequence>MRPPEPDLDANRVRWRKSARSGTNGNCVEVGAASTAIGVRDTKDRGQGPVLAFSHPTWKAFLDGCKAGEFDR</sequence>
<dbReference type="Proteomes" id="UP001500967">
    <property type="component" value="Unassembled WGS sequence"/>
</dbReference>
<organism evidence="3 4">
    <name type="scientific">Cryptosporangium japonicum</name>
    <dbReference type="NCBI Taxonomy" id="80872"/>
    <lineage>
        <taxon>Bacteria</taxon>
        <taxon>Bacillati</taxon>
        <taxon>Actinomycetota</taxon>
        <taxon>Actinomycetes</taxon>
        <taxon>Cryptosporangiales</taxon>
        <taxon>Cryptosporangiaceae</taxon>
        <taxon>Cryptosporangium</taxon>
    </lineage>
</organism>
<evidence type="ECO:0000256" key="1">
    <source>
        <dbReference type="SAM" id="MobiDB-lite"/>
    </source>
</evidence>
<gene>
    <name evidence="3" type="ORF">GCM10009539_65210</name>
</gene>
<feature type="region of interest" description="Disordered" evidence="1">
    <location>
        <begin position="1"/>
        <end position="23"/>
    </location>
</feature>
<feature type="domain" description="DUF397" evidence="2">
    <location>
        <begin position="14"/>
        <end position="66"/>
    </location>
</feature>
<protein>
    <recommendedName>
        <fullName evidence="2">DUF397 domain-containing protein</fullName>
    </recommendedName>
</protein>
<accession>A0ABP3EMF7</accession>
<name>A0ABP3EMF7_9ACTN</name>
<reference evidence="4" key="1">
    <citation type="journal article" date="2019" name="Int. J. Syst. Evol. Microbiol.">
        <title>The Global Catalogue of Microorganisms (GCM) 10K type strain sequencing project: providing services to taxonomists for standard genome sequencing and annotation.</title>
        <authorList>
            <consortium name="The Broad Institute Genomics Platform"/>
            <consortium name="The Broad Institute Genome Sequencing Center for Infectious Disease"/>
            <person name="Wu L."/>
            <person name="Ma J."/>
        </authorList>
    </citation>
    <scope>NUCLEOTIDE SEQUENCE [LARGE SCALE GENOMIC DNA]</scope>
    <source>
        <strain evidence="4">JCM 10425</strain>
    </source>
</reference>
<evidence type="ECO:0000313" key="3">
    <source>
        <dbReference type="EMBL" id="GAA0269043.1"/>
    </source>
</evidence>
<dbReference type="EMBL" id="BAAAGX010000028">
    <property type="protein sequence ID" value="GAA0269043.1"/>
    <property type="molecule type" value="Genomic_DNA"/>
</dbReference>
<keyword evidence="4" id="KW-1185">Reference proteome</keyword>
<comment type="caution">
    <text evidence="3">The sequence shown here is derived from an EMBL/GenBank/DDBJ whole genome shotgun (WGS) entry which is preliminary data.</text>
</comment>
<dbReference type="RefSeq" id="WP_344652771.1">
    <property type="nucleotide sequence ID" value="NZ_BAAAGX010000028.1"/>
</dbReference>